<dbReference type="VEuPathDB" id="VectorBase:ASIC008328"/>
<keyword evidence="4" id="KW-1185">Reference proteome</keyword>
<gene>
    <name evidence="2" type="ORF">ZHAS_00008328</name>
</gene>
<protein>
    <submittedName>
        <fullName evidence="2">AGAP001886-PA-like protein</fullName>
    </submittedName>
</protein>
<feature type="compositionally biased region" description="Gly residues" evidence="1">
    <location>
        <begin position="110"/>
        <end position="119"/>
    </location>
</feature>
<feature type="region of interest" description="Disordered" evidence="1">
    <location>
        <begin position="260"/>
        <end position="314"/>
    </location>
</feature>
<proteinExistence type="predicted"/>
<feature type="region of interest" description="Disordered" evidence="1">
    <location>
        <begin position="1"/>
        <end position="242"/>
    </location>
</feature>
<feature type="compositionally biased region" description="Low complexity" evidence="1">
    <location>
        <begin position="50"/>
        <end position="85"/>
    </location>
</feature>
<evidence type="ECO:0000313" key="4">
    <source>
        <dbReference type="Proteomes" id="UP000030765"/>
    </source>
</evidence>
<dbReference type="VEuPathDB" id="VectorBase:ASIS021519"/>
<dbReference type="EMBL" id="KE525036">
    <property type="protein sequence ID" value="KFB40707.1"/>
    <property type="molecule type" value="Genomic_DNA"/>
</dbReference>
<evidence type="ECO:0000313" key="3">
    <source>
        <dbReference type="EnsemblMetazoa" id="ASIC008328-PA"/>
    </source>
</evidence>
<sequence length="333" mass="32908">MKPAASSKPSSVLSSSSSSVNGPSSISNSITSSTSPTINAPVANRSALFGGTATATTTPTIPPSTASNNNSSSNNVVGNGSVPSATKPVPNYGKPNLAPKPPGMQLAMAGEGGQSGGGNAATRPTVSRHQSMRSPRSPPVSQTAPNFPANHFGTMRGPPSSAAMFQSTDSIARPTRDAPGRPSGPPPKPPTMKPPPPPPVRSVSNTNLTHLPPSLSLAPSQDSSGPGTGSPATEPSSFGSVNNVSSLTLADELRAKMSANLSVASSSSNSISTGNLSVVGAGGTLTKGGSLKATAAPPLPPHRTSPAPPPPVPTAAAAAMLVSTRRSSLEPSS</sequence>
<feature type="compositionally biased region" description="Polar residues" evidence="1">
    <location>
        <begin position="122"/>
        <end position="145"/>
    </location>
</feature>
<reference evidence="3" key="2">
    <citation type="submission" date="2020-05" db="UniProtKB">
        <authorList>
            <consortium name="EnsemblMetazoa"/>
        </authorList>
    </citation>
    <scope>IDENTIFICATION</scope>
</reference>
<dbReference type="EMBL" id="ATLV01015783">
    <property type="status" value="NOT_ANNOTATED_CDS"/>
    <property type="molecule type" value="Genomic_DNA"/>
</dbReference>
<feature type="compositionally biased region" description="Low complexity" evidence="1">
    <location>
        <begin position="1"/>
        <end position="39"/>
    </location>
</feature>
<name>A0A084VRW3_ANOSI</name>
<accession>A0A084VRW3</accession>
<dbReference type="OrthoDB" id="5877983at2759"/>
<evidence type="ECO:0000313" key="2">
    <source>
        <dbReference type="EMBL" id="KFB40707.1"/>
    </source>
</evidence>
<feature type="compositionally biased region" description="Polar residues" evidence="1">
    <location>
        <begin position="217"/>
        <end position="242"/>
    </location>
</feature>
<evidence type="ECO:0000256" key="1">
    <source>
        <dbReference type="SAM" id="MobiDB-lite"/>
    </source>
</evidence>
<feature type="compositionally biased region" description="Pro residues" evidence="1">
    <location>
        <begin position="297"/>
        <end position="313"/>
    </location>
</feature>
<organism evidence="3 4">
    <name type="scientific">Anopheles sinensis</name>
    <name type="common">Mosquito</name>
    <dbReference type="NCBI Taxonomy" id="74873"/>
    <lineage>
        <taxon>Eukaryota</taxon>
        <taxon>Metazoa</taxon>
        <taxon>Ecdysozoa</taxon>
        <taxon>Arthropoda</taxon>
        <taxon>Hexapoda</taxon>
        <taxon>Insecta</taxon>
        <taxon>Pterygota</taxon>
        <taxon>Neoptera</taxon>
        <taxon>Endopterygota</taxon>
        <taxon>Diptera</taxon>
        <taxon>Nematocera</taxon>
        <taxon>Culicoidea</taxon>
        <taxon>Culicidae</taxon>
        <taxon>Anophelinae</taxon>
        <taxon>Anopheles</taxon>
    </lineage>
</organism>
<dbReference type="STRING" id="74873.A0A084VRW3"/>
<feature type="compositionally biased region" description="Pro residues" evidence="1">
    <location>
        <begin position="182"/>
        <end position="200"/>
    </location>
</feature>
<reference evidence="2 4" key="1">
    <citation type="journal article" date="2014" name="BMC Genomics">
        <title>Genome sequence of Anopheles sinensis provides insight into genetics basis of mosquito competence for malaria parasites.</title>
        <authorList>
            <person name="Zhou D."/>
            <person name="Zhang D."/>
            <person name="Ding G."/>
            <person name="Shi L."/>
            <person name="Hou Q."/>
            <person name="Ye Y."/>
            <person name="Xu Y."/>
            <person name="Zhou H."/>
            <person name="Xiong C."/>
            <person name="Li S."/>
            <person name="Yu J."/>
            <person name="Hong S."/>
            <person name="Yu X."/>
            <person name="Zou P."/>
            <person name="Chen C."/>
            <person name="Chang X."/>
            <person name="Wang W."/>
            <person name="Lv Y."/>
            <person name="Sun Y."/>
            <person name="Ma L."/>
            <person name="Shen B."/>
            <person name="Zhu C."/>
        </authorList>
    </citation>
    <scope>NUCLEOTIDE SEQUENCE [LARGE SCALE GENOMIC DNA]</scope>
</reference>
<feature type="compositionally biased region" description="Low complexity" evidence="1">
    <location>
        <begin position="260"/>
        <end position="278"/>
    </location>
</feature>
<dbReference type="EnsemblMetazoa" id="ASIC008328-RA">
    <property type="protein sequence ID" value="ASIC008328-PA"/>
    <property type="gene ID" value="ASIC008328"/>
</dbReference>
<dbReference type="AlphaFoldDB" id="A0A084VRW3"/>
<dbReference type="Proteomes" id="UP000030765">
    <property type="component" value="Unassembled WGS sequence"/>
</dbReference>